<dbReference type="CDD" id="cd00060">
    <property type="entry name" value="FHA"/>
    <property type="match status" value="1"/>
</dbReference>
<dbReference type="Gene3D" id="2.60.200.20">
    <property type="match status" value="1"/>
</dbReference>
<reference evidence="3" key="1">
    <citation type="journal article" date="2020" name="mSystems">
        <title>Genome- and Community-Level Interaction Insights into Carbon Utilization and Element Cycling Functions of Hydrothermarchaeota in Hydrothermal Sediment.</title>
        <authorList>
            <person name="Zhou Z."/>
            <person name="Liu Y."/>
            <person name="Xu W."/>
            <person name="Pan J."/>
            <person name="Luo Z.H."/>
            <person name="Li M."/>
        </authorList>
    </citation>
    <scope>NUCLEOTIDE SEQUENCE [LARGE SCALE GENOMIC DNA]</scope>
    <source>
        <strain evidence="3">SpSt-609</strain>
    </source>
</reference>
<evidence type="ECO:0000259" key="2">
    <source>
        <dbReference type="PROSITE" id="PS50006"/>
    </source>
</evidence>
<evidence type="ECO:0000256" key="1">
    <source>
        <dbReference type="SAM" id="Coils"/>
    </source>
</evidence>
<name>A0A7C4RWG0_9BACT</name>
<evidence type="ECO:0000313" key="3">
    <source>
        <dbReference type="EMBL" id="HGU40614.1"/>
    </source>
</evidence>
<keyword evidence="1" id="KW-0175">Coiled coil</keyword>
<dbReference type="InterPro" id="IPR000253">
    <property type="entry name" value="FHA_dom"/>
</dbReference>
<feature type="domain" description="FHA" evidence="2">
    <location>
        <begin position="239"/>
        <end position="295"/>
    </location>
</feature>
<dbReference type="SUPFAM" id="SSF49879">
    <property type="entry name" value="SMAD/FHA domain"/>
    <property type="match status" value="1"/>
</dbReference>
<dbReference type="AlphaFoldDB" id="A0A7C4RWG0"/>
<organism evidence="3">
    <name type="scientific">Fervidobacterium thailandense</name>
    <dbReference type="NCBI Taxonomy" id="1008305"/>
    <lineage>
        <taxon>Bacteria</taxon>
        <taxon>Thermotogati</taxon>
        <taxon>Thermotogota</taxon>
        <taxon>Thermotogae</taxon>
        <taxon>Thermotogales</taxon>
        <taxon>Fervidobacteriaceae</taxon>
        <taxon>Fervidobacterium</taxon>
    </lineage>
</organism>
<dbReference type="InterPro" id="IPR008984">
    <property type="entry name" value="SMAD_FHA_dom_sf"/>
</dbReference>
<accession>A0A7C4RWG0</accession>
<dbReference type="PROSITE" id="PS50006">
    <property type="entry name" value="FHA_DOMAIN"/>
    <property type="match status" value="1"/>
</dbReference>
<proteinExistence type="predicted"/>
<sequence>MRKCLNCGAIYSDDALKFCDCGGPLVRIPQEQPEGVGDIDLQYNDLLLSQDYESQVEREISDGLKITEDEDFEVQELDFQRHVVDDDELEDVEGSFLDDSMLIEYSEKIPEVEPSNVIEEGLMNEEISESSENLEEDVESILREIFGLDEKMPEPTARMSSQDALDEESKDVGVWPSNISCDSNGLDRGQVVSTSIESAEVVPVQTSSISRKPIISGIKLTIYRSGLKVSEKDFWFDEILIGRSKSGVEVDVNLRDLDNERITSRKHAKIFKDDGKYFIQRVSQNAVVWVHGKFLEPGEVAQLYEGDRIILSNTIGLIVDNVQPMF</sequence>
<gene>
    <name evidence="3" type="ORF">ENT77_05395</name>
</gene>
<dbReference type="EMBL" id="DSZY01000027">
    <property type="protein sequence ID" value="HGU40614.1"/>
    <property type="molecule type" value="Genomic_DNA"/>
</dbReference>
<feature type="coiled-coil region" evidence="1">
    <location>
        <begin position="124"/>
        <end position="151"/>
    </location>
</feature>
<dbReference type="Pfam" id="PF00498">
    <property type="entry name" value="FHA"/>
    <property type="match status" value="1"/>
</dbReference>
<protein>
    <submittedName>
        <fullName evidence="3">FHA domain-containing protein</fullName>
    </submittedName>
</protein>
<comment type="caution">
    <text evidence="3">The sequence shown here is derived from an EMBL/GenBank/DDBJ whole genome shotgun (WGS) entry which is preliminary data.</text>
</comment>